<feature type="domain" description="HMG box" evidence="4">
    <location>
        <begin position="90"/>
        <end position="158"/>
    </location>
</feature>
<evidence type="ECO:0000256" key="3">
    <source>
        <dbReference type="SAM" id="MobiDB-lite"/>
    </source>
</evidence>
<dbReference type="AlphaFoldDB" id="A0A1L8DXA4"/>
<keyword evidence="1" id="KW-0539">Nucleus</keyword>
<feature type="region of interest" description="Disordered" evidence="3">
    <location>
        <begin position="40"/>
        <end position="95"/>
    </location>
</feature>
<dbReference type="PANTHER" id="PTHR46232">
    <property type="entry name" value="SMARCE1 REGULATOR OF CHROMATIN"/>
    <property type="match status" value="1"/>
</dbReference>
<protein>
    <submittedName>
        <fullName evidence="5">Putative swi/snf-related matrix-associated actin-dependent regulator of chromatin</fullName>
    </submittedName>
</protein>
<dbReference type="PANTHER" id="PTHR46232:SF1">
    <property type="entry name" value="SWI_SNF-RELATED MATRIX-ASSOCIATED ACTIN-DEPENDENT REGULATOR OF CHROMATIN SUBFAMILY E MEMBER 1"/>
    <property type="match status" value="1"/>
</dbReference>
<feature type="compositionally biased region" description="Polar residues" evidence="3">
    <location>
        <begin position="522"/>
        <end position="540"/>
    </location>
</feature>
<feature type="compositionally biased region" description="Basic and acidic residues" evidence="3">
    <location>
        <begin position="452"/>
        <end position="461"/>
    </location>
</feature>
<keyword evidence="1" id="KW-0238">DNA-binding</keyword>
<name>A0A1L8DXA4_9DIPT</name>
<proteinExistence type="predicted"/>
<feature type="compositionally biased region" description="Low complexity" evidence="3">
    <location>
        <begin position="426"/>
        <end position="443"/>
    </location>
</feature>
<dbReference type="SUPFAM" id="SSF47095">
    <property type="entry name" value="HMG-box"/>
    <property type="match status" value="1"/>
</dbReference>
<dbReference type="SMART" id="SM00398">
    <property type="entry name" value="HMG"/>
    <property type="match status" value="1"/>
</dbReference>
<dbReference type="Pfam" id="PF00505">
    <property type="entry name" value="HMG_box"/>
    <property type="match status" value="1"/>
</dbReference>
<feature type="compositionally biased region" description="Pro residues" evidence="3">
    <location>
        <begin position="484"/>
        <end position="497"/>
    </location>
</feature>
<feature type="DNA-binding region" description="HMG box" evidence="1">
    <location>
        <begin position="90"/>
        <end position="158"/>
    </location>
</feature>
<evidence type="ECO:0000313" key="5">
    <source>
        <dbReference type="EMBL" id="JAV11056.1"/>
    </source>
</evidence>
<dbReference type="Gene3D" id="1.10.30.10">
    <property type="entry name" value="High mobility group box domain"/>
    <property type="match status" value="1"/>
</dbReference>
<keyword evidence="2" id="KW-0175">Coiled coil</keyword>
<evidence type="ECO:0000259" key="4">
    <source>
        <dbReference type="PROSITE" id="PS50118"/>
    </source>
</evidence>
<dbReference type="InterPro" id="IPR036910">
    <property type="entry name" value="HMG_box_dom_sf"/>
</dbReference>
<feature type="compositionally biased region" description="Low complexity" evidence="3">
    <location>
        <begin position="599"/>
        <end position="613"/>
    </location>
</feature>
<dbReference type="CDD" id="cd21983">
    <property type="entry name" value="HMG-box_SMARCE1"/>
    <property type="match status" value="1"/>
</dbReference>
<accession>A0A1L8DXA4</accession>
<feature type="compositionally biased region" description="Basic and acidic residues" evidence="3">
    <location>
        <begin position="176"/>
        <end position="186"/>
    </location>
</feature>
<feature type="compositionally biased region" description="Pro residues" evidence="3">
    <location>
        <begin position="661"/>
        <end position="672"/>
    </location>
</feature>
<feature type="compositionally biased region" description="Basic and acidic residues" evidence="3">
    <location>
        <begin position="322"/>
        <end position="331"/>
    </location>
</feature>
<feature type="coiled-coil region" evidence="2">
    <location>
        <begin position="252"/>
        <end position="293"/>
    </location>
</feature>
<feature type="compositionally biased region" description="Polar residues" evidence="3">
    <location>
        <begin position="58"/>
        <end position="67"/>
    </location>
</feature>
<evidence type="ECO:0000256" key="1">
    <source>
        <dbReference type="PROSITE-ProRule" id="PRU00267"/>
    </source>
</evidence>
<reference evidence="5" key="1">
    <citation type="submission" date="2016-12" db="EMBL/GenBank/DDBJ databases">
        <title>An insight into the sialome and mialome of the sand fly, Nyssomyia neivai.</title>
        <authorList>
            <person name="Sebastian V."/>
            <person name="Goulart T.M."/>
            <person name="Oliveira W."/>
            <person name="Calvo E."/>
            <person name="Oliveira L.F."/>
            <person name="Pinto M.C."/>
            <person name="Rosselino A.M."/>
            <person name="Ribeiro J.M."/>
        </authorList>
    </citation>
    <scope>NUCLEOTIDE SEQUENCE</scope>
</reference>
<dbReference type="EMBL" id="GFDF01003028">
    <property type="protein sequence ID" value="JAV11056.1"/>
    <property type="molecule type" value="Transcribed_RNA"/>
</dbReference>
<evidence type="ECO:0000256" key="2">
    <source>
        <dbReference type="SAM" id="Coils"/>
    </source>
</evidence>
<feature type="region of interest" description="Disordered" evidence="3">
    <location>
        <begin position="322"/>
        <end position="690"/>
    </location>
</feature>
<dbReference type="GO" id="GO:0031492">
    <property type="term" value="F:nucleosomal DNA binding"/>
    <property type="evidence" value="ECO:0007669"/>
    <property type="project" value="TreeGrafter"/>
</dbReference>
<feature type="compositionally biased region" description="Acidic residues" evidence="3">
    <location>
        <begin position="203"/>
        <end position="212"/>
    </location>
</feature>
<organism evidence="5">
    <name type="scientific">Nyssomyia neivai</name>
    <dbReference type="NCBI Taxonomy" id="330878"/>
    <lineage>
        <taxon>Eukaryota</taxon>
        <taxon>Metazoa</taxon>
        <taxon>Ecdysozoa</taxon>
        <taxon>Arthropoda</taxon>
        <taxon>Hexapoda</taxon>
        <taxon>Insecta</taxon>
        <taxon>Pterygota</taxon>
        <taxon>Neoptera</taxon>
        <taxon>Endopterygota</taxon>
        <taxon>Diptera</taxon>
        <taxon>Nematocera</taxon>
        <taxon>Psychodoidea</taxon>
        <taxon>Psychodidae</taxon>
        <taxon>Nyssomyia</taxon>
    </lineage>
</organism>
<dbReference type="InterPro" id="IPR009071">
    <property type="entry name" value="HMG_box_dom"/>
</dbReference>
<feature type="compositionally biased region" description="Polar residues" evidence="3">
    <location>
        <begin position="415"/>
        <end position="425"/>
    </location>
</feature>
<feature type="compositionally biased region" description="Pro residues" evidence="3">
    <location>
        <begin position="543"/>
        <end position="552"/>
    </location>
</feature>
<dbReference type="GO" id="GO:0016514">
    <property type="term" value="C:SWI/SNF complex"/>
    <property type="evidence" value="ECO:0007669"/>
    <property type="project" value="TreeGrafter"/>
</dbReference>
<dbReference type="GO" id="GO:0016922">
    <property type="term" value="F:nuclear receptor binding"/>
    <property type="evidence" value="ECO:0007669"/>
    <property type="project" value="TreeGrafter"/>
</dbReference>
<sequence length="690" mass="76248">MALPPNYKQIAMNMPSGSPSHMMSPVAPVSFNILKERLRASGGASSNDRGKDSASPFVHSSHSNPAFTPQKVGKGGVSVDPRAPKPPKPPEKPIMPYMRYSRKIWDSVKAANPELKLWEIGKIIGQMWRDASDAEKQEFIDEYEAEKVVYLESLKNYHSTPEYLTWHRYHSNKLKAGTDADPHETPRSSSKSQQQERRIDIQPAEDEEDQDDGYSFKHVAYARFLRNHRLINEIFSDAVVPDVRSVVTTQRMQVLKRQVQSLTMHQMKLEAELQQIEEKFEAKKRKFVESSEQFQEELKKHCKPAVDEETFQRMVERQYETMRRERMRQLEEPNSSAARPPPQPKVEEAETVVVPQPASNTTPSPPSDSQPSQQSEPMETDTPTKCTEVTETKPSDAPHQAMPSAPTVAGPIKSAPTNIPISNEDSQAAQSSPPQQNVPASAPLEAPVHQFKVNEPEKMEIDVPTSQPSAPPVVEPKVDVAAPPIHPNYPPQAPPVPVSTAPPHALPPAHPPATNAGPPAPQQSQDPQIAPTQGPTQVSQPHHAPPPPPPHHMAPHSHLTHAGIPPHPGLPSHPTYGGYPPPPTGPHRTYYAPYGGGHPQQPYGYPYYPSHQYGPPPPSHYMAPRPGGPPPMHYPDHGPPQGHQPPMDGPPPHAQAYQAPAVPPSMPAPTNPVPEEETKRDQDENHDKKD</sequence>
<feature type="region of interest" description="Disordered" evidence="3">
    <location>
        <begin position="175"/>
        <end position="212"/>
    </location>
</feature>
<dbReference type="PROSITE" id="PS50118">
    <property type="entry name" value="HMG_BOX_2"/>
    <property type="match status" value="1"/>
</dbReference>
<feature type="compositionally biased region" description="Basic and acidic residues" evidence="3">
    <location>
        <begin position="676"/>
        <end position="690"/>
    </location>
</feature>
<dbReference type="GO" id="GO:0045892">
    <property type="term" value="P:negative regulation of DNA-templated transcription"/>
    <property type="evidence" value="ECO:0007669"/>
    <property type="project" value="TreeGrafter"/>
</dbReference>